<dbReference type="AlphaFoldDB" id="A0A6I5A2G3"/>
<dbReference type="PIRSF" id="PIRSF035875">
    <property type="entry name" value="RNase_BN"/>
    <property type="match status" value="1"/>
</dbReference>
<dbReference type="PANTHER" id="PTHR30213">
    <property type="entry name" value="INNER MEMBRANE PROTEIN YHJD"/>
    <property type="match status" value="1"/>
</dbReference>
<evidence type="ECO:0000256" key="5">
    <source>
        <dbReference type="ARBA" id="ARBA00023136"/>
    </source>
</evidence>
<feature type="transmembrane region" description="Helical" evidence="6">
    <location>
        <begin position="233"/>
        <end position="257"/>
    </location>
</feature>
<feature type="transmembrane region" description="Helical" evidence="6">
    <location>
        <begin position="20"/>
        <end position="49"/>
    </location>
</feature>
<feature type="transmembrane region" description="Helical" evidence="6">
    <location>
        <begin position="124"/>
        <end position="157"/>
    </location>
</feature>
<keyword evidence="4 6" id="KW-1133">Transmembrane helix</keyword>
<dbReference type="InterPro" id="IPR017039">
    <property type="entry name" value="Virul_fac_BrkB"/>
</dbReference>
<protein>
    <submittedName>
        <fullName evidence="7">YihY family inner membrane protein</fullName>
    </submittedName>
</protein>
<evidence type="ECO:0000313" key="8">
    <source>
        <dbReference type="Proteomes" id="UP000468638"/>
    </source>
</evidence>
<sequence>MQKAIQFGKELFGRFTEHEVAGLAAQLAYFFLLAIFPFMIFLVALMGYLPISLDSLKATLDSYAPEAALELITNNLEAKNGSLLSVGIIGTLLSASNGINAIMRAFNRAYEVGEDRSFLKNRFIAIVLTIAMLIVIVVALLLPVFGKAIGVYIFTWFGVSERFLAIWDALRWVISSGILVLVLLSLYILAPNHHVNIKQALAGSAFATLFWQLASLGFSYYVSFSAQAYSTTYGSLGGIIILMLWFYLSGMIIIIGGEINAMLRDRKAFKP</sequence>
<keyword evidence="3 6" id="KW-0812">Transmembrane</keyword>
<dbReference type="PANTHER" id="PTHR30213:SF0">
    <property type="entry name" value="UPF0761 MEMBRANE PROTEIN YIHY"/>
    <property type="match status" value="1"/>
</dbReference>
<evidence type="ECO:0000256" key="4">
    <source>
        <dbReference type="ARBA" id="ARBA00022989"/>
    </source>
</evidence>
<dbReference type="Pfam" id="PF03631">
    <property type="entry name" value="Virul_fac_BrkB"/>
    <property type="match status" value="1"/>
</dbReference>
<reference evidence="7 8" key="1">
    <citation type="submission" date="2019-11" db="EMBL/GenBank/DDBJ databases">
        <title>Genome sequences of 17 halophilic strains isolated from different environments.</title>
        <authorList>
            <person name="Furrow R.E."/>
        </authorList>
    </citation>
    <scope>NUCLEOTIDE SEQUENCE [LARGE SCALE GENOMIC DNA]</scope>
    <source>
        <strain evidence="7 8">22514_16_FS</strain>
    </source>
</reference>
<feature type="transmembrane region" description="Helical" evidence="6">
    <location>
        <begin position="169"/>
        <end position="189"/>
    </location>
</feature>
<dbReference type="Proteomes" id="UP000468638">
    <property type="component" value="Unassembled WGS sequence"/>
</dbReference>
<name>A0A6I5A2G3_9BACI</name>
<evidence type="ECO:0000256" key="6">
    <source>
        <dbReference type="SAM" id="Phobius"/>
    </source>
</evidence>
<dbReference type="RefSeq" id="WP_160849556.1">
    <property type="nucleotide sequence ID" value="NZ_WMEQ01000012.1"/>
</dbReference>
<evidence type="ECO:0000313" key="7">
    <source>
        <dbReference type="EMBL" id="MYL34862.1"/>
    </source>
</evidence>
<keyword evidence="5 6" id="KW-0472">Membrane</keyword>
<comment type="caution">
    <text evidence="7">The sequence shown here is derived from an EMBL/GenBank/DDBJ whole genome shotgun (WGS) entry which is preliminary data.</text>
</comment>
<organism evidence="7 8">
    <name type="scientific">Pontibacillus yanchengensis</name>
    <dbReference type="NCBI Taxonomy" id="462910"/>
    <lineage>
        <taxon>Bacteria</taxon>
        <taxon>Bacillati</taxon>
        <taxon>Bacillota</taxon>
        <taxon>Bacilli</taxon>
        <taxon>Bacillales</taxon>
        <taxon>Bacillaceae</taxon>
        <taxon>Pontibacillus</taxon>
    </lineage>
</organism>
<comment type="subcellular location">
    <subcellularLocation>
        <location evidence="1">Cell membrane</location>
        <topology evidence="1">Multi-pass membrane protein</topology>
    </subcellularLocation>
</comment>
<dbReference type="GO" id="GO:0005886">
    <property type="term" value="C:plasma membrane"/>
    <property type="evidence" value="ECO:0007669"/>
    <property type="project" value="UniProtKB-SubCell"/>
</dbReference>
<evidence type="ECO:0000256" key="3">
    <source>
        <dbReference type="ARBA" id="ARBA00022692"/>
    </source>
</evidence>
<dbReference type="NCBIfam" id="TIGR00765">
    <property type="entry name" value="yihY_not_rbn"/>
    <property type="match status" value="1"/>
</dbReference>
<evidence type="ECO:0000256" key="1">
    <source>
        <dbReference type="ARBA" id="ARBA00004651"/>
    </source>
</evidence>
<gene>
    <name evidence="7" type="ORF">GLW05_14805</name>
</gene>
<evidence type="ECO:0000256" key="2">
    <source>
        <dbReference type="ARBA" id="ARBA00022475"/>
    </source>
</evidence>
<dbReference type="EMBL" id="WMEQ01000012">
    <property type="protein sequence ID" value="MYL34862.1"/>
    <property type="molecule type" value="Genomic_DNA"/>
</dbReference>
<proteinExistence type="predicted"/>
<feature type="transmembrane region" description="Helical" evidence="6">
    <location>
        <begin position="83"/>
        <end position="103"/>
    </location>
</feature>
<dbReference type="OrthoDB" id="9775903at2"/>
<keyword evidence="2" id="KW-1003">Cell membrane</keyword>
<feature type="transmembrane region" description="Helical" evidence="6">
    <location>
        <begin position="201"/>
        <end position="221"/>
    </location>
</feature>
<accession>A0A6I5A2G3</accession>